<accession>A0A2T2WFY1</accession>
<name>A0A2T2WFY1_9FIRM</name>
<dbReference type="Proteomes" id="UP000241848">
    <property type="component" value="Unassembled WGS sequence"/>
</dbReference>
<dbReference type="GO" id="GO:0003700">
    <property type="term" value="F:DNA-binding transcription factor activity"/>
    <property type="evidence" value="ECO:0007669"/>
    <property type="project" value="InterPro"/>
</dbReference>
<dbReference type="SMART" id="SM00345">
    <property type="entry name" value="HTH_GNTR"/>
    <property type="match status" value="1"/>
</dbReference>
<dbReference type="InterPro" id="IPR036390">
    <property type="entry name" value="WH_DNA-bd_sf"/>
</dbReference>
<evidence type="ECO:0000256" key="3">
    <source>
        <dbReference type="ARBA" id="ARBA00023163"/>
    </source>
</evidence>
<evidence type="ECO:0000256" key="1">
    <source>
        <dbReference type="ARBA" id="ARBA00023015"/>
    </source>
</evidence>
<dbReference type="SUPFAM" id="SSF48008">
    <property type="entry name" value="GntR ligand-binding domain-like"/>
    <property type="match status" value="1"/>
</dbReference>
<reference evidence="5 6" key="1">
    <citation type="journal article" date="2014" name="BMC Genomics">
        <title>Comparison of environmental and isolate Sulfobacillus genomes reveals diverse carbon, sulfur, nitrogen, and hydrogen metabolisms.</title>
        <authorList>
            <person name="Justice N.B."/>
            <person name="Norman A."/>
            <person name="Brown C.T."/>
            <person name="Singh A."/>
            <person name="Thomas B.C."/>
            <person name="Banfield J.F."/>
        </authorList>
    </citation>
    <scope>NUCLEOTIDE SEQUENCE [LARGE SCALE GENOMIC DNA]</scope>
    <source>
        <strain evidence="5">AMDSBA3</strain>
    </source>
</reference>
<dbReference type="CDD" id="cd07377">
    <property type="entry name" value="WHTH_GntR"/>
    <property type="match status" value="1"/>
</dbReference>
<gene>
    <name evidence="5" type="ORF">C7B45_12200</name>
</gene>
<dbReference type="Gene3D" id="1.10.10.10">
    <property type="entry name" value="Winged helix-like DNA-binding domain superfamily/Winged helix DNA-binding domain"/>
    <property type="match status" value="1"/>
</dbReference>
<dbReference type="PANTHER" id="PTHR43537">
    <property type="entry name" value="TRANSCRIPTIONAL REGULATOR, GNTR FAMILY"/>
    <property type="match status" value="1"/>
</dbReference>
<keyword evidence="3" id="KW-0804">Transcription</keyword>
<dbReference type="InterPro" id="IPR011711">
    <property type="entry name" value="GntR_C"/>
</dbReference>
<evidence type="ECO:0000259" key="4">
    <source>
        <dbReference type="PROSITE" id="PS50949"/>
    </source>
</evidence>
<dbReference type="InterPro" id="IPR000524">
    <property type="entry name" value="Tscrpt_reg_HTH_GntR"/>
</dbReference>
<dbReference type="Pfam" id="PF00392">
    <property type="entry name" value="GntR"/>
    <property type="match status" value="1"/>
</dbReference>
<dbReference type="SUPFAM" id="SSF46785">
    <property type="entry name" value="Winged helix' DNA-binding domain"/>
    <property type="match status" value="1"/>
</dbReference>
<evidence type="ECO:0000256" key="2">
    <source>
        <dbReference type="ARBA" id="ARBA00023125"/>
    </source>
</evidence>
<dbReference type="PROSITE" id="PS50949">
    <property type="entry name" value="HTH_GNTR"/>
    <property type="match status" value="1"/>
</dbReference>
<keyword evidence="2" id="KW-0238">DNA-binding</keyword>
<proteinExistence type="predicted"/>
<dbReference type="AlphaFoldDB" id="A0A2T2WFY1"/>
<dbReference type="SMART" id="SM00895">
    <property type="entry name" value="FCD"/>
    <property type="match status" value="1"/>
</dbReference>
<feature type="domain" description="HTH gntR-type" evidence="4">
    <location>
        <begin position="26"/>
        <end position="93"/>
    </location>
</feature>
<evidence type="ECO:0000313" key="5">
    <source>
        <dbReference type="EMBL" id="PSR21118.1"/>
    </source>
</evidence>
<protein>
    <recommendedName>
        <fullName evidence="4">HTH gntR-type domain-containing protein</fullName>
    </recommendedName>
</protein>
<dbReference type="InterPro" id="IPR036388">
    <property type="entry name" value="WH-like_DNA-bd_sf"/>
</dbReference>
<evidence type="ECO:0000313" key="6">
    <source>
        <dbReference type="Proteomes" id="UP000241848"/>
    </source>
</evidence>
<keyword evidence="1" id="KW-0805">Transcription regulation</keyword>
<organism evidence="5 6">
    <name type="scientific">Sulfobacillus acidophilus</name>
    <dbReference type="NCBI Taxonomy" id="53633"/>
    <lineage>
        <taxon>Bacteria</taxon>
        <taxon>Bacillati</taxon>
        <taxon>Bacillota</taxon>
        <taxon>Clostridia</taxon>
        <taxon>Eubacteriales</taxon>
        <taxon>Clostridiales Family XVII. Incertae Sedis</taxon>
        <taxon>Sulfobacillus</taxon>
    </lineage>
</organism>
<dbReference type="PANTHER" id="PTHR43537:SF24">
    <property type="entry name" value="GLUCONATE OPERON TRANSCRIPTIONAL REPRESSOR"/>
    <property type="match status" value="1"/>
</dbReference>
<dbReference type="Pfam" id="PF07729">
    <property type="entry name" value="FCD"/>
    <property type="match status" value="1"/>
</dbReference>
<dbReference type="Gene3D" id="1.20.120.530">
    <property type="entry name" value="GntR ligand-binding domain-like"/>
    <property type="match status" value="1"/>
</dbReference>
<sequence>MRIAQISAPSIILFGGLNMTTRLDVPTVSQAAYETLHRMILSGQFVPGQWIKEREITEILGISRTPVRDALRMLERERLLVSIPHRGFRIPVPTVKELHDYYELRAELEGMAARLASERATDSDIQTLNNLWESAQSSLLAHDVTTLAERNDEFHRHLAACTDNDELVASLLRLRAGIDLYRNLSWAQKPRPAHTLQQHQHILFCVTNRNALAAQESARVHIMDSLSIALQGLATFQSNSGAK</sequence>
<dbReference type="EMBL" id="PXYV01000042">
    <property type="protein sequence ID" value="PSR21118.1"/>
    <property type="molecule type" value="Genomic_DNA"/>
</dbReference>
<comment type="caution">
    <text evidence="5">The sequence shown here is derived from an EMBL/GenBank/DDBJ whole genome shotgun (WGS) entry which is preliminary data.</text>
</comment>
<dbReference type="InterPro" id="IPR008920">
    <property type="entry name" value="TF_FadR/GntR_C"/>
</dbReference>
<dbReference type="GO" id="GO:0003677">
    <property type="term" value="F:DNA binding"/>
    <property type="evidence" value="ECO:0007669"/>
    <property type="project" value="UniProtKB-KW"/>
</dbReference>